<sequence length="141" mass="15203">MRLLKIKLLEGTTTWTASFGIAVLIMGGGACLGGLTATGIINIGQLLSPHRQTIQKALFYGSTASGAGLFLIGLASGLAVIGERLCDEEMERINAEIEQAKLNSKYAKCFQCKYYSSDELLPCTVHPGLKEDCTDWVENND</sequence>
<feature type="transmembrane region" description="Helical" evidence="1">
    <location>
        <begin position="57"/>
        <end position="82"/>
    </location>
</feature>
<keyword evidence="3" id="KW-1185">Reference proteome</keyword>
<keyword evidence="1" id="KW-1133">Transmembrane helix</keyword>
<accession>A0A8J7C5C9</accession>
<dbReference type="AlphaFoldDB" id="A0A8J7C5C9"/>
<proteinExistence type="predicted"/>
<dbReference type="EMBL" id="JACXAE010000007">
    <property type="protein sequence ID" value="MBD2770656.1"/>
    <property type="molecule type" value="Genomic_DNA"/>
</dbReference>
<reference evidence="2" key="1">
    <citation type="submission" date="2020-09" db="EMBL/GenBank/DDBJ databases">
        <title>Iningainema tapete sp. nov. (Scytonemataceae, Cyanobacteria) from greenhouses in central Florida (USA) produces two types of nodularin with biosynthetic potential for microcystin-LR and anabaenopeptins.</title>
        <authorList>
            <person name="Berthold D.E."/>
            <person name="Lefler F.W."/>
            <person name="Huang I.-S."/>
            <person name="Abdulla H."/>
            <person name="Zimba P.V."/>
            <person name="Laughinghouse H.D. IV."/>
        </authorList>
    </citation>
    <scope>NUCLEOTIDE SEQUENCE</scope>
    <source>
        <strain evidence="2">BLCCT55</strain>
    </source>
</reference>
<evidence type="ECO:0000313" key="3">
    <source>
        <dbReference type="Proteomes" id="UP000629098"/>
    </source>
</evidence>
<keyword evidence="1" id="KW-0812">Transmembrane</keyword>
<evidence type="ECO:0000256" key="1">
    <source>
        <dbReference type="SAM" id="Phobius"/>
    </source>
</evidence>
<dbReference type="Proteomes" id="UP000629098">
    <property type="component" value="Unassembled WGS sequence"/>
</dbReference>
<comment type="caution">
    <text evidence="2">The sequence shown here is derived from an EMBL/GenBank/DDBJ whole genome shotgun (WGS) entry which is preliminary data.</text>
</comment>
<keyword evidence="1" id="KW-0472">Membrane</keyword>
<organism evidence="2 3">
    <name type="scientific">Iningainema tapete BLCC-T55</name>
    <dbReference type="NCBI Taxonomy" id="2748662"/>
    <lineage>
        <taxon>Bacteria</taxon>
        <taxon>Bacillati</taxon>
        <taxon>Cyanobacteriota</taxon>
        <taxon>Cyanophyceae</taxon>
        <taxon>Nostocales</taxon>
        <taxon>Scytonemataceae</taxon>
        <taxon>Iningainema tapete</taxon>
    </lineage>
</organism>
<dbReference type="RefSeq" id="WP_190824955.1">
    <property type="nucleotide sequence ID" value="NZ_CAWPPI010000007.1"/>
</dbReference>
<feature type="transmembrane region" description="Helical" evidence="1">
    <location>
        <begin position="21"/>
        <end position="45"/>
    </location>
</feature>
<name>A0A8J7C5C9_9CYAN</name>
<evidence type="ECO:0000313" key="2">
    <source>
        <dbReference type="EMBL" id="MBD2770656.1"/>
    </source>
</evidence>
<dbReference type="PROSITE" id="PS51257">
    <property type="entry name" value="PROKAR_LIPOPROTEIN"/>
    <property type="match status" value="1"/>
</dbReference>
<gene>
    <name evidence="2" type="ORF">ICL16_00575</name>
</gene>
<protein>
    <submittedName>
        <fullName evidence="2">Uncharacterized protein</fullName>
    </submittedName>
</protein>